<dbReference type="PANTHER" id="PTHR43304">
    <property type="entry name" value="PHYTOCHROME-LIKE PROTEIN CPH1"/>
    <property type="match status" value="1"/>
</dbReference>
<protein>
    <recommendedName>
        <fullName evidence="2">histidine kinase</fullName>
        <ecNumber evidence="2">2.7.13.3</ecNumber>
    </recommendedName>
</protein>
<evidence type="ECO:0000259" key="6">
    <source>
        <dbReference type="PROSITE" id="PS50109"/>
    </source>
</evidence>
<dbReference type="InterPro" id="IPR000014">
    <property type="entry name" value="PAS"/>
</dbReference>
<dbReference type="Gene3D" id="1.10.287.130">
    <property type="match status" value="1"/>
</dbReference>
<keyword evidence="3" id="KW-0597">Phosphoprotein</keyword>
<dbReference type="EMBL" id="BMKP01000002">
    <property type="protein sequence ID" value="GGF05645.1"/>
    <property type="molecule type" value="Genomic_DNA"/>
</dbReference>
<keyword evidence="4" id="KW-0808">Transferase</keyword>
<evidence type="ECO:0000313" key="9">
    <source>
        <dbReference type="Proteomes" id="UP000655016"/>
    </source>
</evidence>
<dbReference type="InterPro" id="IPR000700">
    <property type="entry name" value="PAS-assoc_C"/>
</dbReference>
<dbReference type="Pfam" id="PF00512">
    <property type="entry name" value="HisKA"/>
    <property type="match status" value="1"/>
</dbReference>
<dbReference type="PANTHER" id="PTHR43304:SF1">
    <property type="entry name" value="PAC DOMAIN-CONTAINING PROTEIN"/>
    <property type="match status" value="1"/>
</dbReference>
<feature type="domain" description="PAC" evidence="7">
    <location>
        <begin position="77"/>
        <end position="133"/>
    </location>
</feature>
<gene>
    <name evidence="8" type="ORF">GCM10011518_13590</name>
</gene>
<dbReference type="Pfam" id="PF02518">
    <property type="entry name" value="HATPase_c"/>
    <property type="match status" value="1"/>
</dbReference>
<evidence type="ECO:0000256" key="1">
    <source>
        <dbReference type="ARBA" id="ARBA00000085"/>
    </source>
</evidence>
<evidence type="ECO:0000313" key="8">
    <source>
        <dbReference type="EMBL" id="GGF05645.1"/>
    </source>
</evidence>
<evidence type="ECO:0000256" key="2">
    <source>
        <dbReference type="ARBA" id="ARBA00012438"/>
    </source>
</evidence>
<keyword evidence="5" id="KW-0418">Kinase</keyword>
<dbReference type="InterPro" id="IPR036097">
    <property type="entry name" value="HisK_dim/P_sf"/>
</dbReference>
<dbReference type="Pfam" id="PF08448">
    <property type="entry name" value="PAS_4"/>
    <property type="match status" value="1"/>
</dbReference>
<proteinExistence type="predicted"/>
<dbReference type="PRINTS" id="PR00344">
    <property type="entry name" value="BCTRLSENSOR"/>
</dbReference>
<comment type="caution">
    <text evidence="8">The sequence shown here is derived from an EMBL/GenBank/DDBJ whole genome shotgun (WGS) entry which is preliminary data.</text>
</comment>
<dbReference type="SUPFAM" id="SSF47384">
    <property type="entry name" value="Homodimeric domain of signal transducing histidine kinase"/>
    <property type="match status" value="1"/>
</dbReference>
<dbReference type="InterPro" id="IPR036890">
    <property type="entry name" value="HATPase_C_sf"/>
</dbReference>
<feature type="domain" description="Histidine kinase" evidence="6">
    <location>
        <begin position="278"/>
        <end position="496"/>
    </location>
</feature>
<dbReference type="PROSITE" id="PS50109">
    <property type="entry name" value="HIS_KIN"/>
    <property type="match status" value="1"/>
</dbReference>
<dbReference type="InterPro" id="IPR003594">
    <property type="entry name" value="HATPase_dom"/>
</dbReference>
<dbReference type="CDD" id="cd00082">
    <property type="entry name" value="HisKA"/>
    <property type="match status" value="1"/>
</dbReference>
<name>A0ABQ1TWQ1_9FLAO</name>
<dbReference type="SUPFAM" id="SSF55785">
    <property type="entry name" value="PYP-like sensor domain (PAS domain)"/>
    <property type="match status" value="2"/>
</dbReference>
<dbReference type="Gene3D" id="3.30.450.20">
    <property type="entry name" value="PAS domain"/>
    <property type="match status" value="2"/>
</dbReference>
<dbReference type="PROSITE" id="PS50113">
    <property type="entry name" value="PAC"/>
    <property type="match status" value="2"/>
</dbReference>
<dbReference type="InterPro" id="IPR035965">
    <property type="entry name" value="PAS-like_dom_sf"/>
</dbReference>
<dbReference type="InterPro" id="IPR004358">
    <property type="entry name" value="Sig_transdc_His_kin-like_C"/>
</dbReference>
<dbReference type="InterPro" id="IPR013656">
    <property type="entry name" value="PAS_4"/>
</dbReference>
<dbReference type="SMART" id="SM00387">
    <property type="entry name" value="HATPase_c"/>
    <property type="match status" value="1"/>
</dbReference>
<dbReference type="Gene3D" id="3.30.565.10">
    <property type="entry name" value="Histidine kinase-like ATPase, C-terminal domain"/>
    <property type="match status" value="1"/>
</dbReference>
<evidence type="ECO:0000256" key="3">
    <source>
        <dbReference type="ARBA" id="ARBA00022553"/>
    </source>
</evidence>
<dbReference type="RefSeq" id="WP_163393367.1">
    <property type="nucleotide sequence ID" value="NZ_BMKP01000002.1"/>
</dbReference>
<dbReference type="Proteomes" id="UP000655016">
    <property type="component" value="Unassembled WGS sequence"/>
</dbReference>
<reference evidence="9" key="1">
    <citation type="journal article" date="2019" name="Int. J. Syst. Evol. Microbiol.">
        <title>The Global Catalogue of Microorganisms (GCM) 10K type strain sequencing project: providing services to taxonomists for standard genome sequencing and annotation.</title>
        <authorList>
            <consortium name="The Broad Institute Genomics Platform"/>
            <consortium name="The Broad Institute Genome Sequencing Center for Infectious Disease"/>
            <person name="Wu L."/>
            <person name="Ma J."/>
        </authorList>
    </citation>
    <scope>NUCLEOTIDE SEQUENCE [LARGE SCALE GENOMIC DNA]</scope>
    <source>
        <strain evidence="9">CGMCC 1.16060</strain>
    </source>
</reference>
<accession>A0ABQ1TWQ1</accession>
<evidence type="ECO:0000256" key="5">
    <source>
        <dbReference type="ARBA" id="ARBA00022777"/>
    </source>
</evidence>
<dbReference type="InterPro" id="IPR005467">
    <property type="entry name" value="His_kinase_dom"/>
</dbReference>
<sequence length="501" mass="56831">MYSDIRILKDIIDNTPLPVAVYTGNSLKIELANTAMIKTWGKGEDVLGKDYLEVLPEIKNDNFFDQATTVLSTGVPFHGENKKVDLLINGTMQSYYFNYSFIPLFDTDGKVYGVMNTGADVTDLYLAKQQIQSVEERLRIAVESSGIGTYEVDLQTKEIKTCDNFNTIMCNDGAPAIDELLLKLHPDDLIARETAIKESKNTGLITYETRIINENCSKWIKVTGKIICDENDIPIKVIGSILDIHEHKQFQEELKKQVEENTIELRRSNDDLLHFANVVSHDLREPVRKIKIFNGLIRNDKEANFSEGIIKYQNKIDQSADRMQNIIEGILTYSTMDKNKQPFEKIYLNEVIENIKTDLELIINEKGGILIISELPVIEGAPILINQLFYNLIHNALKFSKAEEPPKIIISGEVIKTDETDFVEITIKDNGIGLDDNYAEKIFNAFERLHSKDQYEGNGLGLSLCRKIVKRHNGTITARGEINNGSEFTVTLPLKQKEYTK</sequence>
<dbReference type="InterPro" id="IPR052162">
    <property type="entry name" value="Sensor_kinase/Photoreceptor"/>
</dbReference>
<evidence type="ECO:0000259" key="7">
    <source>
        <dbReference type="PROSITE" id="PS50113"/>
    </source>
</evidence>
<dbReference type="SMART" id="SM00388">
    <property type="entry name" value="HisKA"/>
    <property type="match status" value="1"/>
</dbReference>
<dbReference type="EC" id="2.7.13.3" evidence="2"/>
<keyword evidence="9" id="KW-1185">Reference proteome</keyword>
<dbReference type="NCBIfam" id="TIGR00229">
    <property type="entry name" value="sensory_box"/>
    <property type="match status" value="1"/>
</dbReference>
<organism evidence="8 9">
    <name type="scientific">Flavobacterium limi</name>
    <dbReference type="NCBI Taxonomy" id="2045105"/>
    <lineage>
        <taxon>Bacteria</taxon>
        <taxon>Pseudomonadati</taxon>
        <taxon>Bacteroidota</taxon>
        <taxon>Flavobacteriia</taxon>
        <taxon>Flavobacteriales</taxon>
        <taxon>Flavobacteriaceae</taxon>
        <taxon>Flavobacterium</taxon>
    </lineage>
</organism>
<dbReference type="InterPro" id="IPR003661">
    <property type="entry name" value="HisK_dim/P_dom"/>
</dbReference>
<evidence type="ECO:0000256" key="4">
    <source>
        <dbReference type="ARBA" id="ARBA00022679"/>
    </source>
</evidence>
<feature type="domain" description="PAC" evidence="7">
    <location>
        <begin position="198"/>
        <end position="256"/>
    </location>
</feature>
<comment type="catalytic activity">
    <reaction evidence="1">
        <text>ATP + protein L-histidine = ADP + protein N-phospho-L-histidine.</text>
        <dbReference type="EC" id="2.7.13.3"/>
    </reaction>
</comment>
<dbReference type="SUPFAM" id="SSF55874">
    <property type="entry name" value="ATPase domain of HSP90 chaperone/DNA topoisomerase II/histidine kinase"/>
    <property type="match status" value="1"/>
</dbReference>